<evidence type="ECO:0000256" key="1">
    <source>
        <dbReference type="HAMAP-Rule" id="MF_02066"/>
    </source>
</evidence>
<name>A0A2W7P2L4_9RHOB</name>
<organism evidence="3 4">
    <name type="scientific">Palleronia aestuarii</name>
    <dbReference type="NCBI Taxonomy" id="568105"/>
    <lineage>
        <taxon>Bacteria</taxon>
        <taxon>Pseudomonadati</taxon>
        <taxon>Pseudomonadota</taxon>
        <taxon>Alphaproteobacteria</taxon>
        <taxon>Rhodobacterales</taxon>
        <taxon>Roseobacteraceae</taxon>
        <taxon>Palleronia</taxon>
    </lineage>
</organism>
<dbReference type="InterPro" id="IPR014162">
    <property type="entry name" value="CpoB_C"/>
</dbReference>
<dbReference type="Proteomes" id="UP000248916">
    <property type="component" value="Unassembled WGS sequence"/>
</dbReference>
<dbReference type="EMBL" id="QKZL01000001">
    <property type="protein sequence ID" value="PZX19666.1"/>
    <property type="molecule type" value="Genomic_DNA"/>
</dbReference>
<evidence type="ECO:0000256" key="2">
    <source>
        <dbReference type="SAM" id="MobiDB-lite"/>
    </source>
</evidence>
<accession>A0A2W7P2L4</accession>
<feature type="signal peptide" evidence="1">
    <location>
        <begin position="1"/>
        <end position="20"/>
    </location>
</feature>
<comment type="similarity">
    <text evidence="1">Belongs to the CpoB family.</text>
</comment>
<keyword evidence="1" id="KW-0574">Periplasm</keyword>
<proteinExistence type="inferred from homology"/>
<reference evidence="3 4" key="1">
    <citation type="submission" date="2018-06" db="EMBL/GenBank/DDBJ databases">
        <title>Genomic Encyclopedia of Archaeal and Bacterial Type Strains, Phase II (KMG-II): from individual species to whole genera.</title>
        <authorList>
            <person name="Goeker M."/>
        </authorList>
    </citation>
    <scope>NUCLEOTIDE SEQUENCE [LARGE SCALE GENOMIC DNA]</scope>
    <source>
        <strain evidence="3 4">DSM 22009</strain>
    </source>
</reference>
<dbReference type="GO" id="GO:0043093">
    <property type="term" value="P:FtsZ-dependent cytokinesis"/>
    <property type="evidence" value="ECO:0007669"/>
    <property type="project" value="UniProtKB-UniRule"/>
</dbReference>
<dbReference type="Pfam" id="PF13174">
    <property type="entry name" value="TPR_6"/>
    <property type="match status" value="1"/>
</dbReference>
<dbReference type="InterPro" id="IPR011990">
    <property type="entry name" value="TPR-like_helical_dom_sf"/>
</dbReference>
<evidence type="ECO:0000313" key="4">
    <source>
        <dbReference type="Proteomes" id="UP000248916"/>
    </source>
</evidence>
<dbReference type="InterPro" id="IPR019734">
    <property type="entry name" value="TPR_rpt"/>
</dbReference>
<comment type="subcellular location">
    <subcellularLocation>
        <location evidence="1">Periplasm</location>
    </subcellularLocation>
</comment>
<keyword evidence="1" id="KW-0732">Signal</keyword>
<sequence precursor="true">MTVIRPLLCALLLLPGLARAQDAETLADIRQELSILYVEIQKLNRELSTTGNMGLNLSGTSVLERVDAMEAELQRLTADTEEMQFRIDRVVRDGTNRVGDLEFRLCELEPDCDISTLGDTPTLGGDTGTPPPAASAPAPQSNGAAELAIGEQQDFDRAKAALDSGEYRSASDLFAAFAETYTGGPLTGEAHYLRGTALSELGETAAAARAYLESFSGSPDGTRAPDALLQLGLELDALGQREDACATLYEVTGRFPESPAADEAQSARADLACG</sequence>
<gene>
    <name evidence="1" type="primary">cpoB</name>
    <name evidence="3" type="ORF">LX81_00123</name>
</gene>
<dbReference type="HAMAP" id="MF_02066">
    <property type="entry name" value="CpoB"/>
    <property type="match status" value="1"/>
</dbReference>
<dbReference type="NCBIfam" id="TIGR02795">
    <property type="entry name" value="tol_pal_ybgF"/>
    <property type="match status" value="1"/>
</dbReference>
<evidence type="ECO:0000313" key="3">
    <source>
        <dbReference type="EMBL" id="PZX19666.1"/>
    </source>
</evidence>
<dbReference type="AlphaFoldDB" id="A0A2W7P2L4"/>
<keyword evidence="1" id="KW-0132">Cell division</keyword>
<dbReference type="InterPro" id="IPR034706">
    <property type="entry name" value="CpoB"/>
</dbReference>
<feature type="region of interest" description="Disordered" evidence="2">
    <location>
        <begin position="117"/>
        <end position="144"/>
    </location>
</feature>
<comment type="function">
    <text evidence="1">Mediates coordination of peptidoglycan synthesis and outer membrane constriction during cell division.</text>
</comment>
<keyword evidence="4" id="KW-1185">Reference proteome</keyword>
<keyword evidence="1" id="KW-0175">Coiled coil</keyword>
<dbReference type="RefSeq" id="WP_111535348.1">
    <property type="nucleotide sequence ID" value="NZ_QKZL01000001.1"/>
</dbReference>
<feature type="chain" id="PRO_5016186115" description="Cell division coordinator CpoB" evidence="1">
    <location>
        <begin position="21"/>
        <end position="274"/>
    </location>
</feature>
<keyword evidence="1" id="KW-0131">Cell cycle</keyword>
<dbReference type="GO" id="GO:0030288">
    <property type="term" value="C:outer membrane-bounded periplasmic space"/>
    <property type="evidence" value="ECO:0007669"/>
    <property type="project" value="UniProtKB-UniRule"/>
</dbReference>
<dbReference type="SUPFAM" id="SSF48452">
    <property type="entry name" value="TPR-like"/>
    <property type="match status" value="1"/>
</dbReference>
<protein>
    <recommendedName>
        <fullName evidence="1">Cell division coordinator CpoB</fullName>
    </recommendedName>
</protein>
<feature type="coiled-coil region" evidence="1">
    <location>
        <begin position="26"/>
        <end position="86"/>
    </location>
</feature>
<dbReference type="OrthoDB" id="9763909at2"/>
<dbReference type="Gene3D" id="1.25.40.10">
    <property type="entry name" value="Tetratricopeptide repeat domain"/>
    <property type="match status" value="1"/>
</dbReference>
<comment type="caution">
    <text evidence="3">The sequence shown here is derived from an EMBL/GenBank/DDBJ whole genome shotgun (WGS) entry which is preliminary data.</text>
</comment>